<feature type="transmembrane region" description="Helical" evidence="1">
    <location>
        <begin position="335"/>
        <end position="356"/>
    </location>
</feature>
<feature type="transmembrane region" description="Helical" evidence="1">
    <location>
        <begin position="194"/>
        <end position="211"/>
    </location>
</feature>
<evidence type="ECO:0000313" key="2">
    <source>
        <dbReference type="EMBL" id="SMC45094.1"/>
    </source>
</evidence>
<protein>
    <submittedName>
        <fullName evidence="2">Uncharacterized protein</fullName>
    </submittedName>
</protein>
<keyword evidence="1" id="KW-1133">Transmembrane helix</keyword>
<dbReference type="OrthoDB" id="627992at2"/>
<feature type="transmembrane region" description="Helical" evidence="1">
    <location>
        <begin position="96"/>
        <end position="118"/>
    </location>
</feature>
<feature type="transmembrane region" description="Helical" evidence="1">
    <location>
        <begin position="264"/>
        <end position="284"/>
    </location>
</feature>
<accession>A0A1W1Z9L4</accession>
<evidence type="ECO:0000313" key="3">
    <source>
        <dbReference type="Proteomes" id="UP000192756"/>
    </source>
</evidence>
<gene>
    <name evidence="2" type="ORF">SAMN04488524_0511</name>
</gene>
<dbReference type="STRING" id="151894.SAMN04488524_0511"/>
<dbReference type="RefSeq" id="WP_084236845.1">
    <property type="nucleotide sequence ID" value="NZ_FWXT01000001.1"/>
</dbReference>
<feature type="transmembrane region" description="Helical" evidence="1">
    <location>
        <begin position="57"/>
        <end position="84"/>
    </location>
</feature>
<feature type="transmembrane region" description="Helical" evidence="1">
    <location>
        <begin position="404"/>
        <end position="428"/>
    </location>
</feature>
<dbReference type="Proteomes" id="UP000192756">
    <property type="component" value="Unassembled WGS sequence"/>
</dbReference>
<dbReference type="AlphaFoldDB" id="A0A1W1Z9L4"/>
<keyword evidence="1" id="KW-0812">Transmembrane</keyword>
<name>A0A1W1Z9L4_9SPHI</name>
<feature type="transmembrane region" description="Helical" evidence="1">
    <location>
        <begin position="139"/>
        <end position="158"/>
    </location>
</feature>
<proteinExistence type="predicted"/>
<dbReference type="EMBL" id="FWXT01000001">
    <property type="protein sequence ID" value="SMC45094.1"/>
    <property type="molecule type" value="Genomic_DNA"/>
</dbReference>
<organism evidence="2 3">
    <name type="scientific">Pedobacter africanus</name>
    <dbReference type="NCBI Taxonomy" id="151894"/>
    <lineage>
        <taxon>Bacteria</taxon>
        <taxon>Pseudomonadati</taxon>
        <taxon>Bacteroidota</taxon>
        <taxon>Sphingobacteriia</taxon>
        <taxon>Sphingobacteriales</taxon>
        <taxon>Sphingobacteriaceae</taxon>
        <taxon>Pedobacter</taxon>
    </lineage>
</organism>
<sequence length="536" mass="61563">MKPKINLQLTATLAGGLLFNYLFWMEKQAINLLIYAIFILIILLLDKEKGKNTKSYLAGAGLLLASLLVVFNKSALSVITWYISLAIMIGITHFQLLRSIFTILLAAALQFVTAPVNLARKILGARFSGIFFKPVLRSFKYVIIPLIAITFFMILYSAANNIFAGYVEHFFSGISTFINNILNFLFADLSLPRFLHIILGIVLAAAIFISLKDLELEKAEAGCHEQLVRERRNKKNSSVLYELFAVFAGSLLKRNTALKTENIIGIISFSALNLLILALNIIDLSTLWFGGTAGTNYSEALHDGAEALIFSIIMAMLVIVYFFSGNLNFYPKNKALRLLAYVWIFQNAFLVASVLLRDLHYIHALGLTYKRIGVMVFLLLCIIGLITVYIKVSRQKSFFYLCKINGFAWYVLLLVFSFVNWDVFIVSYNINHKESIRPDFDHLTGFSDKTLPLLYENRALLSKYLDKSVYATRLEYDRQTQRNQYVKISDEEQRLAFENGLKQRINRFKEEYNRTSWLSWNYRDWQTQQYLFKKQL</sequence>
<evidence type="ECO:0000256" key="1">
    <source>
        <dbReference type="SAM" id="Phobius"/>
    </source>
</evidence>
<dbReference type="InterPro" id="IPR025291">
    <property type="entry name" value="DUF4153"/>
</dbReference>
<keyword evidence="3" id="KW-1185">Reference proteome</keyword>
<keyword evidence="1" id="KW-0472">Membrane</keyword>
<dbReference type="Pfam" id="PF13687">
    <property type="entry name" value="DUF4153"/>
    <property type="match status" value="1"/>
</dbReference>
<feature type="transmembrane region" description="Helical" evidence="1">
    <location>
        <begin position="304"/>
        <end position="323"/>
    </location>
</feature>
<feature type="transmembrane region" description="Helical" evidence="1">
    <location>
        <begin position="29"/>
        <end position="45"/>
    </location>
</feature>
<feature type="transmembrane region" description="Helical" evidence="1">
    <location>
        <begin position="170"/>
        <end position="187"/>
    </location>
</feature>
<feature type="transmembrane region" description="Helical" evidence="1">
    <location>
        <begin position="372"/>
        <end position="392"/>
    </location>
</feature>
<feature type="transmembrane region" description="Helical" evidence="1">
    <location>
        <begin position="7"/>
        <end position="23"/>
    </location>
</feature>
<reference evidence="3" key="1">
    <citation type="submission" date="2017-04" db="EMBL/GenBank/DDBJ databases">
        <authorList>
            <person name="Varghese N."/>
            <person name="Submissions S."/>
        </authorList>
    </citation>
    <scope>NUCLEOTIDE SEQUENCE [LARGE SCALE GENOMIC DNA]</scope>
    <source>
        <strain evidence="3">DSM 12126</strain>
    </source>
</reference>